<dbReference type="InterPro" id="IPR038477">
    <property type="entry name" value="ASST_N_sf"/>
</dbReference>
<dbReference type="InterPro" id="IPR010262">
    <property type="entry name" value="Arylsulfotransferase_bact"/>
</dbReference>
<dbReference type="Pfam" id="PF05935">
    <property type="entry name" value="Arylsulfotrans"/>
    <property type="match status" value="1"/>
</dbReference>
<evidence type="ECO:0000256" key="2">
    <source>
        <dbReference type="SAM" id="SignalP"/>
    </source>
</evidence>
<dbReference type="InterPro" id="IPR035391">
    <property type="entry name" value="Arylsulfotran_N"/>
</dbReference>
<evidence type="ECO:0000259" key="3">
    <source>
        <dbReference type="Pfam" id="PF17425"/>
    </source>
</evidence>
<keyword evidence="2" id="KW-0732">Signal</keyword>
<feature type="signal peptide" evidence="2">
    <location>
        <begin position="1"/>
        <end position="23"/>
    </location>
</feature>
<dbReference type="PANTHER" id="PTHR35340">
    <property type="entry name" value="PQQ ENZYME REPEAT PROTEIN-RELATED"/>
    <property type="match status" value="1"/>
</dbReference>
<gene>
    <name evidence="4" type="ORF">K8V39_09465</name>
</gene>
<feature type="domain" description="Arylsulfotransferase N-terminal" evidence="3">
    <location>
        <begin position="100"/>
        <end position="187"/>
    </location>
</feature>
<sequence length="554" mass="62613">MKKKIGIILCAVLVVVAAVAAIADELGGSGEKDAGQAEGTQEEEASGNMDAETKSGLTKEQQKIQTQIEAVYNVEDQQAIADRLDDEKKSQEYTFDNMLIEYNPFGTNTQSLYVYFNTDEAVSISYNIHVDDEEIDDFRRDVWQENTYTTEHEFQVIGLIPDMENTITFFMTREDGSTDTKEIVYEMGSLLGTEEVVLDSEFQKDTQELEDGLYVVLGNDSDALVFMYYYDNQGVLRGEIPIIGYRSHSLLFDENSVYFSISETKLAQMNRLGQVTNVYDLGNYKLHHDYVFDDNGNMLILGTDTTQDSVEDIVLRLDVESGAVTEVLDLGDLFGDFKEECQKNSDGELDWMHINTIQWMGNGSVLLSSRETSSIIKIDSLYDGPSVSYIIGDQSVWEGTEYENLVFTRQGDFTIQGGQHTITYVEDPGLAEGQYYLYMFNNNIGISETRPDFDWSALGLTESSAEDGDTSYYYKYLVDENAGTFSLEDSFEVPYSGYVSSAQDLGGNTVIDSGIPGIFAEYDKDHELIAQYTMDTEKFIYRVYKYDFQGFYFQ</sequence>
<evidence type="ECO:0000256" key="1">
    <source>
        <dbReference type="SAM" id="MobiDB-lite"/>
    </source>
</evidence>
<dbReference type="GO" id="GO:0004062">
    <property type="term" value="F:aryl sulfotransferase activity"/>
    <property type="evidence" value="ECO:0007669"/>
    <property type="project" value="InterPro"/>
</dbReference>
<proteinExistence type="predicted"/>
<dbReference type="Proteomes" id="UP000813420">
    <property type="component" value="Unassembled WGS sequence"/>
</dbReference>
<dbReference type="RefSeq" id="WP_277272353.1">
    <property type="nucleotide sequence ID" value="NZ_DYXE01000080.1"/>
</dbReference>
<dbReference type="Gene3D" id="2.60.40.3100">
    <property type="entry name" value="Arylsulphate sulphotransferase monomer, N-terminal domain"/>
    <property type="match status" value="1"/>
</dbReference>
<accession>A0A9D3AJQ9</accession>
<dbReference type="PANTHER" id="PTHR35340:SF5">
    <property type="entry name" value="ASST-DOMAIN-CONTAINING PROTEIN"/>
    <property type="match status" value="1"/>
</dbReference>
<dbReference type="EMBL" id="DYXE01000080">
    <property type="protein sequence ID" value="HJH50479.1"/>
    <property type="molecule type" value="Genomic_DNA"/>
</dbReference>
<feature type="region of interest" description="Disordered" evidence="1">
    <location>
        <begin position="29"/>
        <end position="60"/>
    </location>
</feature>
<feature type="chain" id="PRO_5038887429" evidence="2">
    <location>
        <begin position="24"/>
        <end position="554"/>
    </location>
</feature>
<dbReference type="Pfam" id="PF17425">
    <property type="entry name" value="Arylsulfotran_N"/>
    <property type="match status" value="1"/>
</dbReference>
<evidence type="ECO:0000313" key="5">
    <source>
        <dbReference type="Proteomes" id="UP000813420"/>
    </source>
</evidence>
<dbReference type="AlphaFoldDB" id="A0A9D3AJQ9"/>
<reference evidence="4" key="2">
    <citation type="submission" date="2021-09" db="EMBL/GenBank/DDBJ databases">
        <authorList>
            <person name="Gilroy R."/>
        </authorList>
    </citation>
    <scope>NUCLEOTIDE SEQUENCE</scope>
    <source>
        <strain evidence="4">USAMLcec4-12693</strain>
    </source>
</reference>
<evidence type="ECO:0000313" key="4">
    <source>
        <dbReference type="EMBL" id="HJH50479.1"/>
    </source>
</evidence>
<dbReference type="InterPro" id="IPR053143">
    <property type="entry name" value="Arylsulfate_ST"/>
</dbReference>
<organism evidence="4 5">
    <name type="scientific">Merdimonas faecis</name>
    <dbReference type="NCBI Taxonomy" id="1653435"/>
    <lineage>
        <taxon>Bacteria</taxon>
        <taxon>Bacillati</taxon>
        <taxon>Bacillota</taxon>
        <taxon>Clostridia</taxon>
        <taxon>Lachnospirales</taxon>
        <taxon>Lachnospiraceae</taxon>
        <taxon>Merdimonas</taxon>
    </lineage>
</organism>
<name>A0A9D3AJQ9_9FIRM</name>
<dbReference type="SUPFAM" id="SSF50969">
    <property type="entry name" value="YVTN repeat-like/Quinoprotein amine dehydrogenase"/>
    <property type="match status" value="1"/>
</dbReference>
<reference evidence="4" key="1">
    <citation type="journal article" date="2021" name="PeerJ">
        <title>Extensive microbial diversity within the chicken gut microbiome revealed by metagenomics and culture.</title>
        <authorList>
            <person name="Gilroy R."/>
            <person name="Ravi A."/>
            <person name="Getino M."/>
            <person name="Pursley I."/>
            <person name="Horton D.L."/>
            <person name="Alikhan N.F."/>
            <person name="Baker D."/>
            <person name="Gharbi K."/>
            <person name="Hall N."/>
            <person name="Watson M."/>
            <person name="Adriaenssens E.M."/>
            <person name="Foster-Nyarko E."/>
            <person name="Jarju S."/>
            <person name="Secka A."/>
            <person name="Antonio M."/>
            <person name="Oren A."/>
            <person name="Chaudhuri R.R."/>
            <person name="La Ragione R."/>
            <person name="Hildebrand F."/>
            <person name="Pallen M.J."/>
        </authorList>
    </citation>
    <scope>NUCLEOTIDE SEQUENCE</scope>
    <source>
        <strain evidence="4">USAMLcec4-12693</strain>
    </source>
</reference>
<comment type="caution">
    <text evidence="4">The sequence shown here is derived from an EMBL/GenBank/DDBJ whole genome shotgun (WGS) entry which is preliminary data.</text>
</comment>
<dbReference type="InterPro" id="IPR011044">
    <property type="entry name" value="Quino_amine_DH_bsu"/>
</dbReference>
<protein>
    <submittedName>
        <fullName evidence="4">Aryl-sulfate sulfotransferase</fullName>
    </submittedName>
</protein>